<dbReference type="PANTHER" id="PTHR33395">
    <property type="entry name" value="TRANSCRIPTASE, PUTATIVE-RELATED-RELATED"/>
    <property type="match status" value="1"/>
</dbReference>
<accession>A0AAD9QDL9</accession>
<dbReference type="EMBL" id="JARQWQ010000042">
    <property type="protein sequence ID" value="KAK2558940.1"/>
    <property type="molecule type" value="Genomic_DNA"/>
</dbReference>
<evidence type="ECO:0000313" key="1">
    <source>
        <dbReference type="EMBL" id="KAK2558940.1"/>
    </source>
</evidence>
<protein>
    <submittedName>
        <fullName evidence="1">Uncharacterized protein</fullName>
    </submittedName>
</protein>
<sequence>MHTNHTKAICASRGCFVIDNACIKVEHLKNRGFHLNGDGMRILAANFINQALKVKIKAGKCKRKQDPTWLLAQTLNKMIRTSSEKGLFTFGSSPLNVELLSELSKHRGFKLAALSITSIPGDIEELRIYMNSKCIDIIAVNETRLEHTISSGEVTVSGYVLKRKDTNRDGGGLSLYMRNTINYEHLFDLECDNLERIGIKVIKPQAKSFIVSTWYKPPRSNRIESLGAEVNILGDLNCNVAAFPLELHTKNLLELCDLYQYHQLNNKHTRITAKSATTIDLFLTNNKEIFYILWGLPHRNT</sequence>
<proteinExistence type="predicted"/>
<reference evidence="1" key="1">
    <citation type="journal article" date="2023" name="G3 (Bethesda)">
        <title>Whole genome assembly and annotation of the endangered Caribbean coral Acropora cervicornis.</title>
        <authorList>
            <person name="Selwyn J.D."/>
            <person name="Vollmer S.V."/>
        </authorList>
    </citation>
    <scope>NUCLEOTIDE SEQUENCE</scope>
    <source>
        <strain evidence="1">K2</strain>
    </source>
</reference>
<dbReference type="PANTHER" id="PTHR33395:SF22">
    <property type="entry name" value="REVERSE TRANSCRIPTASE DOMAIN-CONTAINING PROTEIN"/>
    <property type="match status" value="1"/>
</dbReference>
<organism evidence="1 2">
    <name type="scientific">Acropora cervicornis</name>
    <name type="common">Staghorn coral</name>
    <dbReference type="NCBI Taxonomy" id="6130"/>
    <lineage>
        <taxon>Eukaryota</taxon>
        <taxon>Metazoa</taxon>
        <taxon>Cnidaria</taxon>
        <taxon>Anthozoa</taxon>
        <taxon>Hexacorallia</taxon>
        <taxon>Scleractinia</taxon>
        <taxon>Astrocoeniina</taxon>
        <taxon>Acroporidae</taxon>
        <taxon>Acropora</taxon>
    </lineage>
</organism>
<name>A0AAD9QDL9_ACRCE</name>
<dbReference type="Proteomes" id="UP001249851">
    <property type="component" value="Unassembled WGS sequence"/>
</dbReference>
<dbReference type="SUPFAM" id="SSF56219">
    <property type="entry name" value="DNase I-like"/>
    <property type="match status" value="1"/>
</dbReference>
<dbReference type="Gene3D" id="3.60.10.10">
    <property type="entry name" value="Endonuclease/exonuclease/phosphatase"/>
    <property type="match status" value="1"/>
</dbReference>
<comment type="caution">
    <text evidence="1">The sequence shown here is derived from an EMBL/GenBank/DDBJ whole genome shotgun (WGS) entry which is preliminary data.</text>
</comment>
<evidence type="ECO:0000313" key="2">
    <source>
        <dbReference type="Proteomes" id="UP001249851"/>
    </source>
</evidence>
<dbReference type="GO" id="GO:0031012">
    <property type="term" value="C:extracellular matrix"/>
    <property type="evidence" value="ECO:0007669"/>
    <property type="project" value="TreeGrafter"/>
</dbReference>
<gene>
    <name evidence="1" type="ORF">P5673_018565</name>
</gene>
<dbReference type="AlphaFoldDB" id="A0AAD9QDL9"/>
<reference evidence="1" key="2">
    <citation type="journal article" date="2023" name="Science">
        <title>Genomic signatures of disease resistance in endangered staghorn corals.</title>
        <authorList>
            <person name="Vollmer S.V."/>
            <person name="Selwyn J.D."/>
            <person name="Despard B.A."/>
            <person name="Roesel C.L."/>
        </authorList>
    </citation>
    <scope>NUCLEOTIDE SEQUENCE</scope>
    <source>
        <strain evidence="1">K2</strain>
    </source>
</reference>
<keyword evidence="2" id="KW-1185">Reference proteome</keyword>
<dbReference type="InterPro" id="IPR036691">
    <property type="entry name" value="Endo/exonu/phosph_ase_sf"/>
</dbReference>